<feature type="region of interest" description="Disordered" evidence="1">
    <location>
        <begin position="61"/>
        <end position="114"/>
    </location>
</feature>
<dbReference type="AlphaFoldDB" id="A0A484LQR2"/>
<evidence type="ECO:0000313" key="2">
    <source>
        <dbReference type="EMBL" id="VFQ78705.1"/>
    </source>
</evidence>
<accession>A0A484LQR2</accession>
<sequence>MVADAEKLCEEGPYELASLVTNKELAELGYVFLPQEEAHVGSSNGASRKAPQVNDAAHALGQQGQGSVGGPALDARPPTPSLNLTFEEAPLTKRRREAASSSATPVGSKSPHMTDFMHPTRVKVAFPPLPSFLRGDYDLQTFLQSFTPHSDREALCASGSNILASTTLRELGSDECPSIWPVLGNPLLVKGGTKLVALDLHPGKTSGCGPCSAILLAEGGTECVALDHHLGKTSRYGPCSTLLSVGDGPERVALDLHPEKTPGYGLCSAILIAEGGTERVALDLHLEKHLDGTKCVDLDLLLGKTSGCGPCSAIFLAEDGTERVDLDLHPGKTSMCGLCSAIFITEDETERVALDLHLGKTLGCGLCSAILFAEDGIERVALDLHPGKTSGTHRLFDYVGAFIVLSELPLFQGAAHCLLRSTQSPTMKAMRAYSPIVVAIHLSLIIFYPYEGHFPPLMAQMEFRCQSFGAQFDVDLYRRPRLEPVAQREGGFPDRSPGRGSIGLQDVGWLFHPLSFTGFQLPLQTINNHLVSVLDLPVRLRVPYRCVAMFDPPTFKDVVKRLGLKLCYVVRNHMLGDTKVADDLFGEELLALGPYYAYQRRHLHPLHEVIDCHFNVPYVPSTSGESAD</sequence>
<keyword evidence="3" id="KW-1185">Reference proteome</keyword>
<reference evidence="2 3" key="1">
    <citation type="submission" date="2018-04" db="EMBL/GenBank/DDBJ databases">
        <authorList>
            <person name="Vogel A."/>
        </authorList>
    </citation>
    <scope>NUCLEOTIDE SEQUENCE [LARGE SCALE GENOMIC DNA]</scope>
</reference>
<proteinExistence type="predicted"/>
<organism evidence="2 3">
    <name type="scientific">Cuscuta campestris</name>
    <dbReference type="NCBI Taxonomy" id="132261"/>
    <lineage>
        <taxon>Eukaryota</taxon>
        <taxon>Viridiplantae</taxon>
        <taxon>Streptophyta</taxon>
        <taxon>Embryophyta</taxon>
        <taxon>Tracheophyta</taxon>
        <taxon>Spermatophyta</taxon>
        <taxon>Magnoliopsida</taxon>
        <taxon>eudicotyledons</taxon>
        <taxon>Gunneridae</taxon>
        <taxon>Pentapetalae</taxon>
        <taxon>asterids</taxon>
        <taxon>lamiids</taxon>
        <taxon>Solanales</taxon>
        <taxon>Convolvulaceae</taxon>
        <taxon>Cuscuteae</taxon>
        <taxon>Cuscuta</taxon>
        <taxon>Cuscuta subgen. Grammica</taxon>
        <taxon>Cuscuta sect. Cleistogrammica</taxon>
    </lineage>
</organism>
<protein>
    <submittedName>
        <fullName evidence="2">Uncharacterized protein</fullName>
    </submittedName>
</protein>
<evidence type="ECO:0000313" key="3">
    <source>
        <dbReference type="Proteomes" id="UP000595140"/>
    </source>
</evidence>
<dbReference type="Proteomes" id="UP000595140">
    <property type="component" value="Unassembled WGS sequence"/>
</dbReference>
<dbReference type="EMBL" id="OOIL02001823">
    <property type="protein sequence ID" value="VFQ78705.1"/>
    <property type="molecule type" value="Genomic_DNA"/>
</dbReference>
<name>A0A484LQR2_9ASTE</name>
<gene>
    <name evidence="2" type="ORF">CCAM_LOCUS20481</name>
</gene>
<evidence type="ECO:0000256" key="1">
    <source>
        <dbReference type="SAM" id="MobiDB-lite"/>
    </source>
</evidence>